<proteinExistence type="predicted"/>
<comment type="caution">
    <text evidence="1">The sequence shown here is derived from an EMBL/GenBank/DDBJ whole genome shotgun (WGS) entry which is preliminary data.</text>
</comment>
<dbReference type="EMBL" id="CM037615">
    <property type="protein sequence ID" value="KAH8015198.1"/>
    <property type="molecule type" value="Genomic_DNA"/>
</dbReference>
<dbReference type="Proteomes" id="UP000827872">
    <property type="component" value="Linkage Group LG02"/>
</dbReference>
<reference evidence="1" key="1">
    <citation type="submission" date="2021-08" db="EMBL/GenBank/DDBJ databases">
        <title>The first chromosome-level gecko genome reveals the dynamic sex chromosomes of Neotropical dwarf geckos (Sphaerodactylidae: Sphaerodactylus).</title>
        <authorList>
            <person name="Pinto B.J."/>
            <person name="Keating S.E."/>
            <person name="Gamble T."/>
        </authorList>
    </citation>
    <scope>NUCLEOTIDE SEQUENCE</scope>
    <source>
        <strain evidence="1">TG3544</strain>
    </source>
</reference>
<sequence length="86" mass="9004">MAPAWKELLINTSALRHASPLVAQGPVSPFHAGAMLAGFRPVGHKGSCACQQPRVAAAATGLIFAPVCRPLPSPAVRYSSWNRDIG</sequence>
<name>A0ACB8G633_9SAUR</name>
<evidence type="ECO:0000313" key="1">
    <source>
        <dbReference type="EMBL" id="KAH8015198.1"/>
    </source>
</evidence>
<protein>
    <submittedName>
        <fullName evidence="1">Uncharacterized protein</fullName>
    </submittedName>
</protein>
<organism evidence="1 2">
    <name type="scientific">Sphaerodactylus townsendi</name>
    <dbReference type="NCBI Taxonomy" id="933632"/>
    <lineage>
        <taxon>Eukaryota</taxon>
        <taxon>Metazoa</taxon>
        <taxon>Chordata</taxon>
        <taxon>Craniata</taxon>
        <taxon>Vertebrata</taxon>
        <taxon>Euteleostomi</taxon>
        <taxon>Lepidosauria</taxon>
        <taxon>Squamata</taxon>
        <taxon>Bifurcata</taxon>
        <taxon>Gekkota</taxon>
        <taxon>Sphaerodactylidae</taxon>
        <taxon>Sphaerodactylus</taxon>
    </lineage>
</organism>
<evidence type="ECO:0000313" key="2">
    <source>
        <dbReference type="Proteomes" id="UP000827872"/>
    </source>
</evidence>
<accession>A0ACB8G633</accession>
<keyword evidence="2" id="KW-1185">Reference proteome</keyword>
<gene>
    <name evidence="1" type="ORF">K3G42_033566</name>
</gene>